<keyword evidence="2" id="KW-1185">Reference proteome</keyword>
<protein>
    <recommendedName>
        <fullName evidence="3">B12 binding protein</fullName>
    </recommendedName>
</protein>
<evidence type="ECO:0000313" key="2">
    <source>
        <dbReference type="Proteomes" id="UP000249341"/>
    </source>
</evidence>
<dbReference type="EMBL" id="QLMJ01000008">
    <property type="protein sequence ID" value="RAK36623.1"/>
    <property type="molecule type" value="Genomic_DNA"/>
</dbReference>
<proteinExistence type="predicted"/>
<dbReference type="Proteomes" id="UP000249341">
    <property type="component" value="Unassembled WGS sequence"/>
</dbReference>
<gene>
    <name evidence="1" type="ORF">B0I29_108213</name>
</gene>
<dbReference type="OrthoDB" id="3384348at2"/>
<comment type="caution">
    <text evidence="1">The sequence shown here is derived from an EMBL/GenBank/DDBJ whole genome shotgun (WGS) entry which is preliminary data.</text>
</comment>
<dbReference type="Gene3D" id="3.40.50.280">
    <property type="entry name" value="Cobalamin-binding domain"/>
    <property type="match status" value="1"/>
</dbReference>
<dbReference type="AlphaFoldDB" id="A0A327ZAV7"/>
<reference evidence="1 2" key="1">
    <citation type="submission" date="2018-06" db="EMBL/GenBank/DDBJ databases">
        <title>Genomic Encyclopedia of Type Strains, Phase III (KMG-III): the genomes of soil and plant-associated and newly described type strains.</title>
        <authorList>
            <person name="Whitman W."/>
        </authorList>
    </citation>
    <scope>NUCLEOTIDE SEQUENCE [LARGE SCALE GENOMIC DNA]</scope>
    <source>
        <strain evidence="1 2">CGMCC 4.7090</strain>
    </source>
</reference>
<evidence type="ECO:0000313" key="1">
    <source>
        <dbReference type="EMBL" id="RAK36623.1"/>
    </source>
</evidence>
<organism evidence="1 2">
    <name type="scientific">Actinoplanes lutulentus</name>
    <dbReference type="NCBI Taxonomy" id="1287878"/>
    <lineage>
        <taxon>Bacteria</taxon>
        <taxon>Bacillati</taxon>
        <taxon>Actinomycetota</taxon>
        <taxon>Actinomycetes</taxon>
        <taxon>Micromonosporales</taxon>
        <taxon>Micromonosporaceae</taxon>
        <taxon>Actinoplanes</taxon>
    </lineage>
</organism>
<accession>A0A327ZAV7</accession>
<sequence>MIARCWPVLCPDPDDQQSAAVRDLLRAVRRLDDGAALDTVEPAIAEHGVLCTWERLIRPVWAALGCGTDPSAAERLFSRSMFQALAVVRQPWSATGPQVLLACADEEHQNLPVDVLTAALAEHGISGCGLGPRVPPRAVAAAAHRLNPVVVVIWSQTRDTADPVQIRSLSMDCPDPAVIAAGPGWITTAPTRLAAFSVDVTATVSRTLALLGNPRAQPIPGHGYAAAS</sequence>
<name>A0A327ZAV7_9ACTN</name>
<dbReference type="RefSeq" id="WP_146616818.1">
    <property type="nucleotide sequence ID" value="NZ_JACHWI010000007.1"/>
</dbReference>
<evidence type="ECO:0008006" key="3">
    <source>
        <dbReference type="Google" id="ProtNLM"/>
    </source>
</evidence>